<reference evidence="1 2" key="1">
    <citation type="journal article" date="2016" name="Proc. Natl. Acad. Sci. U.S.A.">
        <title>Lipid metabolic changes in an early divergent fungus govern the establishment of a mutualistic symbiosis with endobacteria.</title>
        <authorList>
            <person name="Lastovetsky O.A."/>
            <person name="Gaspar M.L."/>
            <person name="Mondo S.J."/>
            <person name="LaButti K.M."/>
            <person name="Sandor L."/>
            <person name="Grigoriev I.V."/>
            <person name="Henry S.A."/>
            <person name="Pawlowska T.E."/>
        </authorList>
    </citation>
    <scope>NUCLEOTIDE SEQUENCE [LARGE SCALE GENOMIC DNA]</scope>
    <source>
        <strain evidence="1 2">ATCC 11559</strain>
    </source>
</reference>
<dbReference type="Proteomes" id="UP000242381">
    <property type="component" value="Unassembled WGS sequence"/>
</dbReference>
<dbReference type="EMBL" id="KV921339">
    <property type="protein sequence ID" value="ORE18053.1"/>
    <property type="molecule type" value="Genomic_DNA"/>
</dbReference>
<gene>
    <name evidence="1" type="ORF">BCV71DRAFT_180293</name>
</gene>
<accession>A0A1X0S181</accession>
<sequence length="63" mass="7173">TLVDKWSIEAAFVRMGKSDSLNDTRENIRRLRTNLIEVLAINDKVAATVETKLLKENISSQKE</sequence>
<evidence type="ECO:0000313" key="2">
    <source>
        <dbReference type="Proteomes" id="UP000242381"/>
    </source>
</evidence>
<evidence type="ECO:0000313" key="1">
    <source>
        <dbReference type="EMBL" id="ORE18053.1"/>
    </source>
</evidence>
<proteinExistence type="predicted"/>
<organism evidence="1 2">
    <name type="scientific">Rhizopus microsporus</name>
    <dbReference type="NCBI Taxonomy" id="58291"/>
    <lineage>
        <taxon>Eukaryota</taxon>
        <taxon>Fungi</taxon>
        <taxon>Fungi incertae sedis</taxon>
        <taxon>Mucoromycota</taxon>
        <taxon>Mucoromycotina</taxon>
        <taxon>Mucoromycetes</taxon>
        <taxon>Mucorales</taxon>
        <taxon>Mucorineae</taxon>
        <taxon>Rhizopodaceae</taxon>
        <taxon>Rhizopus</taxon>
    </lineage>
</organism>
<feature type="non-terminal residue" evidence="1">
    <location>
        <position position="1"/>
    </location>
</feature>
<name>A0A1X0S181_RHIZD</name>
<dbReference type="AlphaFoldDB" id="A0A1X0S181"/>
<protein>
    <submittedName>
        <fullName evidence="1">Uncharacterized protein</fullName>
    </submittedName>
</protein>